<accession>A0A699X511</accession>
<evidence type="ECO:0000256" key="1">
    <source>
        <dbReference type="SAM" id="MobiDB-lite"/>
    </source>
</evidence>
<evidence type="ECO:0000313" key="2">
    <source>
        <dbReference type="EMBL" id="GFD54589.1"/>
    </source>
</evidence>
<sequence length="97" mass="11006">LQRRACKTRAQWPVTDQMRHGPAHLDYHDAEHHRRHQPGKGRNAGGDIAAKLTGNLRTGQRVTQGGEEADDEQRMRGVASYDTDRCTLVPRIEKHDD</sequence>
<organism evidence="2">
    <name type="scientific">Tanacetum cinerariifolium</name>
    <name type="common">Dalmatian daisy</name>
    <name type="synonym">Chrysanthemum cinerariifolium</name>
    <dbReference type="NCBI Taxonomy" id="118510"/>
    <lineage>
        <taxon>Eukaryota</taxon>
        <taxon>Viridiplantae</taxon>
        <taxon>Streptophyta</taxon>
        <taxon>Embryophyta</taxon>
        <taxon>Tracheophyta</taxon>
        <taxon>Spermatophyta</taxon>
        <taxon>Magnoliopsida</taxon>
        <taxon>eudicotyledons</taxon>
        <taxon>Gunneridae</taxon>
        <taxon>Pentapetalae</taxon>
        <taxon>asterids</taxon>
        <taxon>campanulids</taxon>
        <taxon>Asterales</taxon>
        <taxon>Asteraceae</taxon>
        <taxon>Asteroideae</taxon>
        <taxon>Anthemideae</taxon>
        <taxon>Anthemidinae</taxon>
        <taxon>Tanacetum</taxon>
    </lineage>
</organism>
<name>A0A699X511_TANCI</name>
<dbReference type="EMBL" id="BKCJ011807723">
    <property type="protein sequence ID" value="GFD54589.1"/>
    <property type="molecule type" value="Genomic_DNA"/>
</dbReference>
<dbReference type="AlphaFoldDB" id="A0A699X511"/>
<protein>
    <submittedName>
        <fullName evidence="2">Uncharacterized protein</fullName>
    </submittedName>
</protein>
<feature type="region of interest" description="Disordered" evidence="1">
    <location>
        <begin position="29"/>
        <end position="82"/>
    </location>
</feature>
<gene>
    <name evidence="2" type="ORF">Tci_926558</name>
</gene>
<proteinExistence type="predicted"/>
<comment type="caution">
    <text evidence="2">The sequence shown here is derived from an EMBL/GenBank/DDBJ whole genome shotgun (WGS) entry which is preliminary data.</text>
</comment>
<feature type="non-terminal residue" evidence="2">
    <location>
        <position position="1"/>
    </location>
</feature>
<feature type="non-terminal residue" evidence="2">
    <location>
        <position position="97"/>
    </location>
</feature>
<reference evidence="2" key="1">
    <citation type="journal article" date="2019" name="Sci. Rep.">
        <title>Draft genome of Tanacetum cinerariifolium, the natural source of mosquito coil.</title>
        <authorList>
            <person name="Yamashiro T."/>
            <person name="Shiraishi A."/>
            <person name="Satake H."/>
            <person name="Nakayama K."/>
        </authorList>
    </citation>
    <scope>NUCLEOTIDE SEQUENCE</scope>
</reference>